<dbReference type="CDD" id="cd11031">
    <property type="entry name" value="Cyp158A-like"/>
    <property type="match status" value="1"/>
</dbReference>
<keyword evidence="2" id="KW-0503">Monooxygenase</keyword>
<evidence type="ECO:0000256" key="1">
    <source>
        <dbReference type="ARBA" id="ARBA00010617"/>
    </source>
</evidence>
<comment type="similarity">
    <text evidence="1 2">Belongs to the cytochrome P450 family.</text>
</comment>
<reference evidence="4" key="1">
    <citation type="journal article" date="2019" name="Int. J. Syst. Evol. Microbiol.">
        <title>The Global Catalogue of Microorganisms (GCM) 10K type strain sequencing project: providing services to taxonomists for standard genome sequencing and annotation.</title>
        <authorList>
            <consortium name="The Broad Institute Genomics Platform"/>
            <consortium name="The Broad Institute Genome Sequencing Center for Infectious Disease"/>
            <person name="Wu L."/>
            <person name="Ma J."/>
        </authorList>
    </citation>
    <scope>NUCLEOTIDE SEQUENCE [LARGE SCALE GENOMIC DNA]</scope>
    <source>
        <strain evidence="4">JCM 12696</strain>
    </source>
</reference>
<dbReference type="EMBL" id="BAAAKV010000001">
    <property type="protein sequence ID" value="GAA1150441.1"/>
    <property type="molecule type" value="Genomic_DNA"/>
</dbReference>
<dbReference type="PANTHER" id="PTHR46696:SF1">
    <property type="entry name" value="CYTOCHROME P450 YJIB-RELATED"/>
    <property type="match status" value="1"/>
</dbReference>
<accession>A0ABP4F3R6</accession>
<dbReference type="InterPro" id="IPR001128">
    <property type="entry name" value="Cyt_P450"/>
</dbReference>
<evidence type="ECO:0000313" key="3">
    <source>
        <dbReference type="EMBL" id="GAA1150441.1"/>
    </source>
</evidence>
<dbReference type="Proteomes" id="UP001501371">
    <property type="component" value="Unassembled WGS sequence"/>
</dbReference>
<evidence type="ECO:0000256" key="2">
    <source>
        <dbReference type="RuleBase" id="RU000461"/>
    </source>
</evidence>
<sequence>MPGYLSPQHPPLVDVRAHPPALEYAMTEVTETPAPTCPFDFSEGLDFDPVLADLAQRPITRIRLPYGTADAWLVTGFEGVRQVTTDHRLSRAGIMGHDYPRLTPEPIVSPESVNVMDPPRSARLRRLASQAFTKRHVDRMRPAIESIADSLLDEMAERGAPADLVHHLSDRLPQHTICELLGIPAQDRPLMQEYAHRLLATAPEARKAAAGAKASLREYFGELVLERRRAPGEDLLSALAAARDGDDVFDDQELAVMALTLMLSGHDTATCEISNISYLLLTRPELMARLRERPETLTPVLDELLRYIPFRKGVGIPRVALEDLELLGARIKAGDFVHVSYLTANRDPERYADPDVIDVDRPPSPHMTFGWGGHRCIAAPLAMAELEATIGRLVARFPALRLAVPAEEVRWDTETIRRFPHELPVAW</sequence>
<dbReference type="PRINTS" id="PR00359">
    <property type="entry name" value="BP450"/>
</dbReference>
<dbReference type="SUPFAM" id="SSF48264">
    <property type="entry name" value="Cytochrome P450"/>
    <property type="match status" value="1"/>
</dbReference>
<dbReference type="InterPro" id="IPR017972">
    <property type="entry name" value="Cyt_P450_CS"/>
</dbReference>
<name>A0ABP4F3R6_9ACTN</name>
<gene>
    <name evidence="3" type="ORF">GCM10009654_02220</name>
</gene>
<evidence type="ECO:0000313" key="4">
    <source>
        <dbReference type="Proteomes" id="UP001501371"/>
    </source>
</evidence>
<comment type="caution">
    <text evidence="3">The sequence shown here is derived from an EMBL/GenBank/DDBJ whole genome shotgun (WGS) entry which is preliminary data.</text>
</comment>
<dbReference type="PANTHER" id="PTHR46696">
    <property type="entry name" value="P450, PUTATIVE (EUROFUNG)-RELATED"/>
    <property type="match status" value="1"/>
</dbReference>
<keyword evidence="2" id="KW-0349">Heme</keyword>
<keyword evidence="2" id="KW-0408">Iron</keyword>
<keyword evidence="2" id="KW-0560">Oxidoreductase</keyword>
<dbReference type="InterPro" id="IPR036396">
    <property type="entry name" value="Cyt_P450_sf"/>
</dbReference>
<keyword evidence="4" id="KW-1185">Reference proteome</keyword>
<organism evidence="3 4">
    <name type="scientific">Streptomyces hebeiensis</name>
    <dbReference type="NCBI Taxonomy" id="229486"/>
    <lineage>
        <taxon>Bacteria</taxon>
        <taxon>Bacillati</taxon>
        <taxon>Actinomycetota</taxon>
        <taxon>Actinomycetes</taxon>
        <taxon>Kitasatosporales</taxon>
        <taxon>Streptomycetaceae</taxon>
        <taxon>Streptomyces</taxon>
    </lineage>
</organism>
<protein>
    <submittedName>
        <fullName evidence="3">Cytochrome P450</fullName>
    </submittedName>
</protein>
<dbReference type="Gene3D" id="1.10.630.10">
    <property type="entry name" value="Cytochrome P450"/>
    <property type="match status" value="1"/>
</dbReference>
<dbReference type="Pfam" id="PF00067">
    <property type="entry name" value="p450"/>
    <property type="match status" value="1"/>
</dbReference>
<dbReference type="PROSITE" id="PS00086">
    <property type="entry name" value="CYTOCHROME_P450"/>
    <property type="match status" value="1"/>
</dbReference>
<proteinExistence type="inferred from homology"/>
<dbReference type="InterPro" id="IPR002397">
    <property type="entry name" value="Cyt_P450_B"/>
</dbReference>
<keyword evidence="2" id="KW-0479">Metal-binding</keyword>